<evidence type="ECO:0000313" key="3">
    <source>
        <dbReference type="Proteomes" id="UP001154272"/>
    </source>
</evidence>
<reference evidence="2" key="1">
    <citation type="submission" date="2022-10" db="EMBL/GenBank/DDBJ databases">
        <authorList>
            <person name="Botero Cardona J."/>
        </authorList>
    </citation>
    <scope>NUCLEOTIDE SEQUENCE</scope>
    <source>
        <strain evidence="2">R-83534</strain>
    </source>
</reference>
<evidence type="ECO:0000259" key="1">
    <source>
        <dbReference type="Pfam" id="PF05170"/>
    </source>
</evidence>
<evidence type="ECO:0000313" key="2">
    <source>
        <dbReference type="EMBL" id="CAI3923818.1"/>
    </source>
</evidence>
<dbReference type="Proteomes" id="UP001154272">
    <property type="component" value="Unassembled WGS sequence"/>
</dbReference>
<dbReference type="Pfam" id="PF05170">
    <property type="entry name" value="AsmA"/>
    <property type="match status" value="1"/>
</dbReference>
<comment type="caution">
    <text evidence="2">The sequence shown here is derived from an EMBL/GenBank/DDBJ whole genome shotgun (WGS) entry which is preliminary data.</text>
</comment>
<gene>
    <name evidence="2" type="ORF">R83534S58_LOCUS105</name>
</gene>
<proteinExistence type="predicted"/>
<dbReference type="EMBL" id="CAMXCH010000001">
    <property type="protein sequence ID" value="CAI3923818.1"/>
    <property type="molecule type" value="Genomic_DNA"/>
</dbReference>
<dbReference type="PANTHER" id="PTHR30441">
    <property type="entry name" value="DUF748 DOMAIN-CONTAINING PROTEIN"/>
    <property type="match status" value="1"/>
</dbReference>
<sequence length="723" mass="81310">MNKKKVILGSCGIIFCLIGGSLFALDHFVDRKMILEQLYSNVEKQTGRKLTLTNLDIHIFPWPEIQASQITLSNMPNGKNPDFITAGHLKADLNIWSLWQKKIHFQTIELSDVKIYLERDAQGKKNWDLQSIEKPKDISAIDANKVSRRKWKWQFNNVQLLNVECWYDDAYTHKNAHLIFTQAELNQLESNKVKFNINGSHHHADFTISGRVSHFDELLENEGIVSQPVKFQVNLTQYIRKQNIGSLRVSGTLKNLVQIKGYDITLRGTILNLNDLNQLLPHANLPSIENITLSTAIKDVASDNDPVAKPQINQLQLHTGKIKADFLPADLQLTSTEIIANDLNSNVNTQITGQLYGTMFRWSGDLGSLRSLQNNFFFQTEKMLSVSGKLTSANYNLELNGNIGGNTPSLDVNLNLLKYNNYFKGIGDINAQNIKYTGKITASFPLILSFFMHMSNEDLYNIYTNGKLTSNSIKVNQFHFDNFSTNVAWKNKELALTQFQLANNVSNFKGNILYSIKQAPPTITINLKPSSFPMKWMEAYFAIANVYTGQVTIMGDFFSKGYDWQEWKNNITGKLGLLGTDGKLEAEGLKHYIGQAASTLPLKESLATQCLAVRAQINPEILYFDTLTLQTNQFALNGQGDLNIPDQKLNLHFTPDIRLAAISASAPIRVGGTLSKPYTTFDKNKNKVFSLNINALTKSVVPTNYCKDALDKARNPLGISLKK</sequence>
<dbReference type="InterPro" id="IPR052894">
    <property type="entry name" value="AsmA-related"/>
</dbReference>
<dbReference type="RefSeq" id="WP_282023014.1">
    <property type="nucleotide sequence ID" value="NZ_CAMXCH010000001.1"/>
</dbReference>
<keyword evidence="3" id="KW-1185">Reference proteome</keyword>
<organism evidence="2 3">
    <name type="scientific">Commensalibacter papalotli</name>
    <name type="common">ex Botero et al. 2024</name>
    <dbReference type="NCBI Taxonomy" id="2972766"/>
    <lineage>
        <taxon>Bacteria</taxon>
        <taxon>Pseudomonadati</taxon>
        <taxon>Pseudomonadota</taxon>
        <taxon>Alphaproteobacteria</taxon>
        <taxon>Acetobacterales</taxon>
        <taxon>Acetobacteraceae</taxon>
    </lineage>
</organism>
<feature type="domain" description="AsmA" evidence="1">
    <location>
        <begin position="2"/>
        <end position="199"/>
    </location>
</feature>
<dbReference type="PANTHER" id="PTHR30441:SF8">
    <property type="entry name" value="DUF748 DOMAIN-CONTAINING PROTEIN"/>
    <property type="match status" value="1"/>
</dbReference>
<dbReference type="InterPro" id="IPR007844">
    <property type="entry name" value="AsmA"/>
</dbReference>
<accession>A0ABM9HI79</accession>
<name>A0ABM9HI79_9PROT</name>
<protein>
    <submittedName>
        <fullName evidence="2">Uncharacterized conserved protein AsmA involved in outer membrane biogenesis (AsmA)</fullName>
    </submittedName>
</protein>